<dbReference type="InterPro" id="IPR036759">
    <property type="entry name" value="TPK_catalytic_sf"/>
</dbReference>
<feature type="domain" description="SteA-like C-terminal" evidence="6">
    <location>
        <begin position="330"/>
        <end position="377"/>
    </location>
</feature>
<evidence type="ECO:0000256" key="4">
    <source>
        <dbReference type="ARBA" id="ARBA00022840"/>
    </source>
</evidence>
<keyword evidence="5" id="KW-0472">Membrane</keyword>
<sequence>MRWRYRWQLEKPVSGVVRVNKSTKRLIPQLQTKEIAVLCHEDLDEMAAEGLIAAKVRAVVNASCTMSGTFMAKGAEMLLRAGIPIVEVRQQHFSLFRSGMRITIEQNRIVRDEGGDPIPCRPFDWQTWQDSRKRALQNEQLCLKQFIENTLSYASKEKQQILQRLPLPDLQTSLQGRHALVVVRGSGFREDLQALREYIADFRPVLIGVDGGADALITCGYRPDMIIGDMDSITNEALLCGAEIIVHAYPNGHAPGMQRVKRLGIWARSVPASGTSEDLAMRLAYEKGAALIVTLGTHTHMIDFLEKGRKGMASTLLVRMKIGDKLVDAKGVSKLYRKRPRLRHLWLIPTASLFPFTMLAVIHPQFRELLSAAWLLMKGTLA</sequence>
<name>A0A8J4M2T6_9BACL</name>
<evidence type="ECO:0000256" key="3">
    <source>
        <dbReference type="ARBA" id="ARBA00022777"/>
    </source>
</evidence>
<evidence type="ECO:0000313" key="7">
    <source>
        <dbReference type="EMBL" id="GIQ69425.1"/>
    </source>
</evidence>
<feature type="transmembrane region" description="Helical" evidence="5">
    <location>
        <begin position="345"/>
        <end position="366"/>
    </location>
</feature>
<proteinExistence type="predicted"/>
<keyword evidence="4" id="KW-0067">ATP-binding</keyword>
<evidence type="ECO:0000256" key="5">
    <source>
        <dbReference type="SAM" id="Phobius"/>
    </source>
</evidence>
<keyword evidence="1" id="KW-0808">Transferase</keyword>
<organism evidence="7 8">
    <name type="scientific">Xylanibacillus composti</name>
    <dbReference type="NCBI Taxonomy" id="1572762"/>
    <lineage>
        <taxon>Bacteria</taxon>
        <taxon>Bacillati</taxon>
        <taxon>Bacillota</taxon>
        <taxon>Bacilli</taxon>
        <taxon>Bacillales</taxon>
        <taxon>Paenibacillaceae</taxon>
        <taxon>Xylanibacillus</taxon>
    </lineage>
</organism>
<evidence type="ECO:0000256" key="2">
    <source>
        <dbReference type="ARBA" id="ARBA00022741"/>
    </source>
</evidence>
<keyword evidence="8" id="KW-1185">Reference proteome</keyword>
<evidence type="ECO:0000256" key="1">
    <source>
        <dbReference type="ARBA" id="ARBA00022679"/>
    </source>
</evidence>
<dbReference type="SUPFAM" id="SSF63999">
    <property type="entry name" value="Thiamin pyrophosphokinase, catalytic domain"/>
    <property type="match status" value="1"/>
</dbReference>
<evidence type="ECO:0000313" key="8">
    <source>
        <dbReference type="Proteomes" id="UP000677918"/>
    </source>
</evidence>
<comment type="caution">
    <text evidence="7">The sequence shown here is derived from an EMBL/GenBank/DDBJ whole genome shotgun (WGS) entry which is preliminary data.</text>
</comment>
<dbReference type="InterPro" id="IPR047795">
    <property type="entry name" value="Put_SteA-like"/>
</dbReference>
<accession>A0A8J4M2T6</accession>
<gene>
    <name evidence="7" type="ORF">XYCOK13_22490</name>
</gene>
<dbReference type="Gene3D" id="3.40.50.10240">
    <property type="entry name" value="Thiamin pyrophosphokinase, catalytic domain"/>
    <property type="match status" value="1"/>
</dbReference>
<dbReference type="Proteomes" id="UP000677918">
    <property type="component" value="Unassembled WGS sequence"/>
</dbReference>
<reference evidence="7" key="1">
    <citation type="submission" date="2021-04" db="EMBL/GenBank/DDBJ databases">
        <title>Draft genome sequence of Xylanibacillus composti strain K13.</title>
        <authorList>
            <person name="Uke A."/>
            <person name="Chhe C."/>
            <person name="Baramee S."/>
            <person name="Kosugi A."/>
        </authorList>
    </citation>
    <scope>NUCLEOTIDE SEQUENCE</scope>
    <source>
        <strain evidence="7">K13</strain>
    </source>
</reference>
<dbReference type="InterPro" id="IPR022215">
    <property type="entry name" value="SteA-like_C"/>
</dbReference>
<dbReference type="AlphaFoldDB" id="A0A8J4M2T6"/>
<keyword evidence="3" id="KW-0418">Kinase</keyword>
<protein>
    <submittedName>
        <fullName evidence="7">Thiamin pyrophosphokinase</fullName>
    </submittedName>
</protein>
<keyword evidence="5" id="KW-0812">Transmembrane</keyword>
<evidence type="ECO:0000259" key="6">
    <source>
        <dbReference type="Pfam" id="PF12555"/>
    </source>
</evidence>
<dbReference type="GO" id="GO:0016301">
    <property type="term" value="F:kinase activity"/>
    <property type="evidence" value="ECO:0007669"/>
    <property type="project" value="UniProtKB-KW"/>
</dbReference>
<dbReference type="EMBL" id="BOVK01000027">
    <property type="protein sequence ID" value="GIQ69425.1"/>
    <property type="molecule type" value="Genomic_DNA"/>
</dbReference>
<dbReference type="GO" id="GO:0005524">
    <property type="term" value="F:ATP binding"/>
    <property type="evidence" value="ECO:0007669"/>
    <property type="project" value="UniProtKB-KW"/>
</dbReference>
<keyword evidence="5" id="KW-1133">Transmembrane helix</keyword>
<keyword evidence="2" id="KW-0547">Nucleotide-binding</keyword>
<dbReference type="RefSeq" id="WP_213412223.1">
    <property type="nucleotide sequence ID" value="NZ_BOVK01000027.1"/>
</dbReference>
<dbReference type="Pfam" id="PF12555">
    <property type="entry name" value="SteA-like_C"/>
    <property type="match status" value="1"/>
</dbReference>
<dbReference type="NCBIfam" id="NF040608">
    <property type="entry name" value="division_SteA"/>
    <property type="match status" value="1"/>
</dbReference>
<dbReference type="GO" id="GO:0004788">
    <property type="term" value="F:thiamine diphosphokinase activity"/>
    <property type="evidence" value="ECO:0007669"/>
    <property type="project" value="InterPro"/>
</dbReference>
<dbReference type="GO" id="GO:0009229">
    <property type="term" value="P:thiamine diphosphate biosynthetic process"/>
    <property type="evidence" value="ECO:0007669"/>
    <property type="project" value="InterPro"/>
</dbReference>